<reference evidence="12" key="1">
    <citation type="submission" date="2013-10" db="EMBL/GenBank/DDBJ databases">
        <title>Genomic analysis of the causative agents of coccidiosis in chickens.</title>
        <authorList>
            <person name="Reid A.J."/>
            <person name="Blake D."/>
            <person name="Billington K."/>
            <person name="Browne H."/>
            <person name="Dunn M."/>
            <person name="Hung S."/>
            <person name="Kawahara F."/>
            <person name="Miranda-Saavedra D."/>
            <person name="Mourier T."/>
            <person name="Nagra H."/>
            <person name="Otto T.D."/>
            <person name="Rawlings N."/>
            <person name="Sanchez A."/>
            <person name="Sanders M."/>
            <person name="Subramaniam C."/>
            <person name="Tay Y."/>
            <person name="Dear P."/>
            <person name="Doerig C."/>
            <person name="Gruber A."/>
            <person name="Parkinson J."/>
            <person name="Shirley M."/>
            <person name="Wan K.L."/>
            <person name="Berriman M."/>
            <person name="Tomley F."/>
            <person name="Pain A."/>
        </authorList>
    </citation>
    <scope>NUCLEOTIDE SEQUENCE [LARGE SCALE GENOMIC DNA]</scope>
    <source>
        <strain evidence="12">Houghton</strain>
    </source>
</reference>
<gene>
    <name evidence="12" type="ORF">ENH_00015620</name>
</gene>
<dbReference type="OrthoDB" id="346204at2759"/>
<dbReference type="EMBL" id="HG723367">
    <property type="protein sequence ID" value="CDJ66000.1"/>
    <property type="molecule type" value="Genomic_DNA"/>
</dbReference>
<evidence type="ECO:0000256" key="2">
    <source>
        <dbReference type="ARBA" id="ARBA00004687"/>
    </source>
</evidence>
<keyword evidence="8 11" id="KW-0472">Membrane</keyword>
<keyword evidence="6" id="KW-0256">Endoplasmic reticulum</keyword>
<dbReference type="InterPro" id="IPR013233">
    <property type="entry name" value="PIG-X/PBN1"/>
</dbReference>
<organism evidence="12 13">
    <name type="scientific">Eimeria necatrix</name>
    <dbReference type="NCBI Taxonomy" id="51315"/>
    <lineage>
        <taxon>Eukaryota</taxon>
        <taxon>Sar</taxon>
        <taxon>Alveolata</taxon>
        <taxon>Apicomplexa</taxon>
        <taxon>Conoidasida</taxon>
        <taxon>Coccidia</taxon>
        <taxon>Eucoccidiorida</taxon>
        <taxon>Eimeriorina</taxon>
        <taxon>Eimeriidae</taxon>
        <taxon>Eimeria</taxon>
    </lineage>
</organism>
<accession>U6MWA5</accession>
<dbReference type="GO" id="GO:0005789">
    <property type="term" value="C:endoplasmic reticulum membrane"/>
    <property type="evidence" value="ECO:0007669"/>
    <property type="project" value="UniProtKB-SubCell"/>
</dbReference>
<evidence type="ECO:0000256" key="9">
    <source>
        <dbReference type="ARBA" id="ARBA00023180"/>
    </source>
</evidence>
<keyword evidence="4" id="KW-0337">GPI-anchor biosynthesis</keyword>
<dbReference type="VEuPathDB" id="ToxoDB:ENH_00015620"/>
<keyword evidence="7 11" id="KW-1133">Transmembrane helix</keyword>
<evidence type="ECO:0000256" key="5">
    <source>
        <dbReference type="ARBA" id="ARBA00022692"/>
    </source>
</evidence>
<dbReference type="RefSeq" id="XP_013434467.1">
    <property type="nucleotide sequence ID" value="XM_013579013.1"/>
</dbReference>
<evidence type="ECO:0000313" key="12">
    <source>
        <dbReference type="EMBL" id="CDJ66000.1"/>
    </source>
</evidence>
<proteinExistence type="inferred from homology"/>
<comment type="similarity">
    <text evidence="3">Belongs to the PIGX family.</text>
</comment>
<evidence type="ECO:0000256" key="4">
    <source>
        <dbReference type="ARBA" id="ARBA00022502"/>
    </source>
</evidence>
<evidence type="ECO:0000256" key="3">
    <source>
        <dbReference type="ARBA" id="ARBA00010345"/>
    </source>
</evidence>
<feature type="transmembrane region" description="Helical" evidence="11">
    <location>
        <begin position="216"/>
        <end position="239"/>
    </location>
</feature>
<evidence type="ECO:0000313" key="13">
    <source>
        <dbReference type="Proteomes" id="UP000030754"/>
    </source>
</evidence>
<comment type="pathway">
    <text evidence="2">Glycolipid biosynthesis; glycosylphosphatidylinositol-anchor biosynthesis.</text>
</comment>
<feature type="region of interest" description="Disordered" evidence="10">
    <location>
        <begin position="57"/>
        <end position="79"/>
    </location>
</feature>
<dbReference type="GO" id="GO:0006506">
    <property type="term" value="P:GPI anchor biosynthetic process"/>
    <property type="evidence" value="ECO:0007669"/>
    <property type="project" value="UniProtKB-UniPathway"/>
</dbReference>
<evidence type="ECO:0008006" key="14">
    <source>
        <dbReference type="Google" id="ProtNLM"/>
    </source>
</evidence>
<evidence type="ECO:0000256" key="6">
    <source>
        <dbReference type="ARBA" id="ARBA00022824"/>
    </source>
</evidence>
<dbReference type="PANTHER" id="PTHR28650">
    <property type="entry name" value="PHOSPHATIDYLINOSITOL-GLYCAN BIOSYNTHESIS CLASS X PROTEIN"/>
    <property type="match status" value="1"/>
</dbReference>
<evidence type="ECO:0000256" key="11">
    <source>
        <dbReference type="SAM" id="Phobius"/>
    </source>
</evidence>
<keyword evidence="5 11" id="KW-0812">Transmembrane</keyword>
<evidence type="ECO:0000256" key="10">
    <source>
        <dbReference type="SAM" id="MobiDB-lite"/>
    </source>
</evidence>
<dbReference type="Pfam" id="PF08320">
    <property type="entry name" value="PIG-X"/>
    <property type="match status" value="1"/>
</dbReference>
<evidence type="ECO:0000256" key="1">
    <source>
        <dbReference type="ARBA" id="ARBA00004389"/>
    </source>
</evidence>
<sequence>MLQGRGFHRVLETRVQLEVLPDAEAAAAAAADSKGEAEQCLLWLEYRLPQEVFADPDQTHELGAPHNYRRGSPRSPGSPILLRPTTLFKPSCPGKPSSEAICNHGPVLVNVELPSYSPLLGVPPVVRQEVYVHSKMLKASPDTREVSVQLPVHLRYGPPCSSSCSGLLKFSLAAPVVGLECSGRPQQQLTAAATTGAAEEEGPLEFAVPVGQRADWALTVASSGATLGLGVYAVVFSLAS</sequence>
<keyword evidence="13" id="KW-1185">Reference proteome</keyword>
<protein>
    <recommendedName>
        <fullName evidence="14">Phosphatidylinositol-glycan biosynthesis class X protein</fullName>
    </recommendedName>
</protein>
<dbReference type="InterPro" id="IPR040039">
    <property type="entry name" value="PIGX"/>
</dbReference>
<dbReference type="AlphaFoldDB" id="U6MWA5"/>
<dbReference type="Proteomes" id="UP000030754">
    <property type="component" value="Unassembled WGS sequence"/>
</dbReference>
<name>U6MWA5_9EIME</name>
<dbReference type="PANTHER" id="PTHR28650:SF1">
    <property type="entry name" value="PHOSPHATIDYLINOSITOL-GLYCAN BIOSYNTHESIS CLASS X PROTEIN"/>
    <property type="match status" value="1"/>
</dbReference>
<dbReference type="UniPathway" id="UPA00196"/>
<evidence type="ECO:0000256" key="7">
    <source>
        <dbReference type="ARBA" id="ARBA00022989"/>
    </source>
</evidence>
<dbReference type="GeneID" id="25471742"/>
<comment type="subcellular location">
    <subcellularLocation>
        <location evidence="1">Endoplasmic reticulum membrane</location>
        <topology evidence="1">Single-pass membrane protein</topology>
    </subcellularLocation>
</comment>
<reference evidence="12" key="2">
    <citation type="submission" date="2013-10" db="EMBL/GenBank/DDBJ databases">
        <authorList>
            <person name="Aslett M."/>
        </authorList>
    </citation>
    <scope>NUCLEOTIDE SEQUENCE [LARGE SCALE GENOMIC DNA]</scope>
    <source>
        <strain evidence="12">Houghton</strain>
    </source>
</reference>
<evidence type="ECO:0000256" key="8">
    <source>
        <dbReference type="ARBA" id="ARBA00023136"/>
    </source>
</evidence>
<keyword evidence="9" id="KW-0325">Glycoprotein</keyword>